<feature type="compositionally biased region" description="Basic and acidic residues" evidence="9">
    <location>
        <begin position="1"/>
        <end position="10"/>
    </location>
</feature>
<dbReference type="InterPro" id="IPR006563">
    <property type="entry name" value="POX_dom"/>
</dbReference>
<evidence type="ECO:0000256" key="5">
    <source>
        <dbReference type="ARBA" id="ARBA00023155"/>
    </source>
</evidence>
<keyword evidence="5 8" id="KW-0371">Homeobox</keyword>
<dbReference type="SUPFAM" id="SSF46689">
    <property type="entry name" value="Homeodomain-like"/>
    <property type="match status" value="1"/>
</dbReference>
<reference evidence="11 12" key="1">
    <citation type="journal article" date="2021" name="Commun. Biol.">
        <title>The genome of Shorea leprosula (Dipterocarpaceae) highlights the ecological relevance of drought in aseasonal tropical rainforests.</title>
        <authorList>
            <person name="Ng K.K.S."/>
            <person name="Kobayashi M.J."/>
            <person name="Fawcett J.A."/>
            <person name="Hatakeyama M."/>
            <person name="Paape T."/>
            <person name="Ng C.H."/>
            <person name="Ang C.C."/>
            <person name="Tnah L.H."/>
            <person name="Lee C.T."/>
            <person name="Nishiyama T."/>
            <person name="Sese J."/>
            <person name="O'Brien M.J."/>
            <person name="Copetti D."/>
            <person name="Mohd Noor M.I."/>
            <person name="Ong R.C."/>
            <person name="Putra M."/>
            <person name="Sireger I.Z."/>
            <person name="Indrioko S."/>
            <person name="Kosugi Y."/>
            <person name="Izuno A."/>
            <person name="Isagi Y."/>
            <person name="Lee S.L."/>
            <person name="Shimizu K.K."/>
        </authorList>
    </citation>
    <scope>NUCLEOTIDE SEQUENCE [LARGE SCALE GENOMIC DNA]</scope>
    <source>
        <strain evidence="11">214</strain>
    </source>
</reference>
<dbReference type="SMART" id="SM00389">
    <property type="entry name" value="HOX"/>
    <property type="match status" value="1"/>
</dbReference>
<keyword evidence="3" id="KW-0805">Transcription regulation</keyword>
<dbReference type="InterPro" id="IPR009057">
    <property type="entry name" value="Homeodomain-like_sf"/>
</dbReference>
<dbReference type="GO" id="GO:0006355">
    <property type="term" value="P:regulation of DNA-templated transcription"/>
    <property type="evidence" value="ECO:0007669"/>
    <property type="project" value="InterPro"/>
</dbReference>
<dbReference type="FunFam" id="1.10.10.60:FF:000117">
    <property type="entry name" value="BEL1-like homeodomain protein 9"/>
    <property type="match status" value="1"/>
</dbReference>
<dbReference type="InterPro" id="IPR001356">
    <property type="entry name" value="HD"/>
</dbReference>
<evidence type="ECO:0000256" key="4">
    <source>
        <dbReference type="ARBA" id="ARBA00023125"/>
    </source>
</evidence>
<protein>
    <recommendedName>
        <fullName evidence="10">Homeobox domain-containing protein</fullName>
    </recommendedName>
</protein>
<keyword evidence="6" id="KW-0804">Transcription</keyword>
<dbReference type="GO" id="GO:0005634">
    <property type="term" value="C:nucleus"/>
    <property type="evidence" value="ECO:0007669"/>
    <property type="project" value="UniProtKB-SubCell"/>
</dbReference>
<evidence type="ECO:0000256" key="3">
    <source>
        <dbReference type="ARBA" id="ARBA00023015"/>
    </source>
</evidence>
<dbReference type="AlphaFoldDB" id="A0AAV5IMX3"/>
<feature type="region of interest" description="Disordered" evidence="9">
    <location>
        <begin position="691"/>
        <end position="720"/>
    </location>
</feature>
<comment type="caution">
    <text evidence="11">The sequence shown here is derived from an EMBL/GenBank/DDBJ whole genome shotgun (WGS) entry which is preliminary data.</text>
</comment>
<keyword evidence="12" id="KW-1185">Reference proteome</keyword>
<dbReference type="InterPro" id="IPR050224">
    <property type="entry name" value="TALE_homeobox"/>
</dbReference>
<feature type="domain" description="Homeobox" evidence="10">
    <location>
        <begin position="609"/>
        <end position="672"/>
    </location>
</feature>
<sequence>MDMNKFRSESHVAQQNRRDKLRIHPPGCNDLFQNPGDFHPGINPDFVQVRNVRNANVLYDPTLVSSSALHFSTNSDVLPAAAQRDEMLEQEIETAQHRRLVLAEDLMSPSILTHFNAPSRVGPADRQGYDNLKSVGSKLDCDWMMSYASGSSGKEDNHNPLFGGAVLSNNARESNISATTRYLNPAYDSNQDVQSTSINPCSEICGQDGRNCYSDLHIPSAQLLYNSTVLQDVVTPASVGTRAPERVSDLLQQNIREAVPRSWATDYSGNQSGSFHLDIAGPWMERPLVDHGKGEGEHELRIPASDATTQGLALSLSSNPLPKMWVAQLGEEYASNGLQSRSVDFEDPQNSKILKPLHSMDKSSIISKASGKCLQEIVGTSSYIHRQHIGPLGPFTGYATILKNSRFLKPAQEVLEDFCEMTNSKLDKLCKGSEGISGEVSASASMVAARTAGMEAAVKGNNSGASSSTFYSSNENSGDCGLGSSSIEQPSWPQYQQKKAKLLYLQEEVCKRYKLYYQQMQMVVSSFESVAGLGGATPYISLALKTLGRKFRSLKNAISEEIKHTSRALGEDFFSPTTGMTNDKGDMYKLKYLGQKSSGVNVGFLEPQQHSWRPQRGLPESSVAILRAWLFEHFLHPYPTDTDKHMLATQTGLTRNQVSNWFINARVRLWKPMVEEIHMLESKGLAEAKQINSGKTDTNSTGEGTRRQNTDDHAIFKPPINDMSNRQLVSSISDMHHMVSTRDACANQWNQEKRSRDDFNVPTTRSMDGSLIGFVPYQRSQLDIGGHGAVSLTLGLRHGVDSSRQQQQQQEQFHQQEDQLRRQLGGQMIHNCLH</sequence>
<name>A0AAV5IMX3_9ROSI</name>
<dbReference type="Pfam" id="PF05920">
    <property type="entry name" value="Homeobox_KN"/>
    <property type="match status" value="1"/>
</dbReference>
<keyword evidence="7 8" id="KW-0539">Nucleus</keyword>
<comment type="similarity">
    <text evidence="2">Belongs to the TALE/BELL homeobox family.</text>
</comment>
<dbReference type="CDD" id="cd00086">
    <property type="entry name" value="homeodomain"/>
    <property type="match status" value="1"/>
</dbReference>
<feature type="DNA-binding region" description="Homeobox" evidence="8">
    <location>
        <begin position="611"/>
        <end position="673"/>
    </location>
</feature>
<dbReference type="Proteomes" id="UP001054252">
    <property type="component" value="Unassembled WGS sequence"/>
</dbReference>
<dbReference type="SMART" id="SM00574">
    <property type="entry name" value="POX"/>
    <property type="match status" value="1"/>
</dbReference>
<organism evidence="11 12">
    <name type="scientific">Rubroshorea leprosula</name>
    <dbReference type="NCBI Taxonomy" id="152421"/>
    <lineage>
        <taxon>Eukaryota</taxon>
        <taxon>Viridiplantae</taxon>
        <taxon>Streptophyta</taxon>
        <taxon>Embryophyta</taxon>
        <taxon>Tracheophyta</taxon>
        <taxon>Spermatophyta</taxon>
        <taxon>Magnoliopsida</taxon>
        <taxon>eudicotyledons</taxon>
        <taxon>Gunneridae</taxon>
        <taxon>Pentapetalae</taxon>
        <taxon>rosids</taxon>
        <taxon>malvids</taxon>
        <taxon>Malvales</taxon>
        <taxon>Dipterocarpaceae</taxon>
        <taxon>Rubroshorea</taxon>
    </lineage>
</organism>
<dbReference type="PANTHER" id="PTHR11850">
    <property type="entry name" value="HOMEOBOX PROTEIN TRANSCRIPTION FACTORS"/>
    <property type="match status" value="1"/>
</dbReference>
<dbReference type="PROSITE" id="PS50071">
    <property type="entry name" value="HOMEOBOX_2"/>
    <property type="match status" value="1"/>
</dbReference>
<gene>
    <name evidence="11" type="ORF">SLEP1_g13814</name>
</gene>
<evidence type="ECO:0000259" key="10">
    <source>
        <dbReference type="PROSITE" id="PS50071"/>
    </source>
</evidence>
<evidence type="ECO:0000256" key="2">
    <source>
        <dbReference type="ARBA" id="ARBA00006454"/>
    </source>
</evidence>
<feature type="compositionally biased region" description="Polar residues" evidence="9">
    <location>
        <begin position="691"/>
        <end position="703"/>
    </location>
</feature>
<dbReference type="Pfam" id="PF07526">
    <property type="entry name" value="POX"/>
    <property type="match status" value="1"/>
</dbReference>
<evidence type="ECO:0000313" key="11">
    <source>
        <dbReference type="EMBL" id="GKV01249.1"/>
    </source>
</evidence>
<evidence type="ECO:0000313" key="12">
    <source>
        <dbReference type="Proteomes" id="UP001054252"/>
    </source>
</evidence>
<proteinExistence type="inferred from homology"/>
<feature type="compositionally biased region" description="Basic and acidic residues" evidence="9">
    <location>
        <begin position="704"/>
        <end position="715"/>
    </location>
</feature>
<evidence type="ECO:0000256" key="7">
    <source>
        <dbReference type="ARBA" id="ARBA00023242"/>
    </source>
</evidence>
<feature type="region of interest" description="Disordered" evidence="9">
    <location>
        <begin position="1"/>
        <end position="24"/>
    </location>
</feature>
<evidence type="ECO:0000256" key="1">
    <source>
        <dbReference type="ARBA" id="ARBA00004123"/>
    </source>
</evidence>
<keyword evidence="4 8" id="KW-0238">DNA-binding</keyword>
<evidence type="ECO:0000256" key="9">
    <source>
        <dbReference type="SAM" id="MobiDB-lite"/>
    </source>
</evidence>
<dbReference type="EMBL" id="BPVZ01000016">
    <property type="protein sequence ID" value="GKV01249.1"/>
    <property type="molecule type" value="Genomic_DNA"/>
</dbReference>
<dbReference type="InterPro" id="IPR008422">
    <property type="entry name" value="KN_HD"/>
</dbReference>
<dbReference type="Gene3D" id="1.10.10.60">
    <property type="entry name" value="Homeodomain-like"/>
    <property type="match status" value="1"/>
</dbReference>
<evidence type="ECO:0000256" key="6">
    <source>
        <dbReference type="ARBA" id="ARBA00023163"/>
    </source>
</evidence>
<comment type="subcellular location">
    <subcellularLocation>
        <location evidence="1 8">Nucleus</location>
    </subcellularLocation>
</comment>
<evidence type="ECO:0000256" key="8">
    <source>
        <dbReference type="PROSITE-ProRule" id="PRU00108"/>
    </source>
</evidence>
<accession>A0AAV5IMX3</accession>
<dbReference type="GO" id="GO:0003677">
    <property type="term" value="F:DNA binding"/>
    <property type="evidence" value="ECO:0007669"/>
    <property type="project" value="UniProtKB-UniRule"/>
</dbReference>